<keyword evidence="1" id="KW-1133">Transmembrane helix</keyword>
<protein>
    <recommendedName>
        <fullName evidence="4">TLC domain-containing protein</fullName>
    </recommendedName>
</protein>
<evidence type="ECO:0000313" key="2">
    <source>
        <dbReference type="EMBL" id="KAK1759510.1"/>
    </source>
</evidence>
<dbReference type="Proteomes" id="UP001239445">
    <property type="component" value="Unassembled WGS sequence"/>
</dbReference>
<dbReference type="AlphaFoldDB" id="A0AAJ0FFW6"/>
<evidence type="ECO:0008006" key="4">
    <source>
        <dbReference type="Google" id="ProtNLM"/>
    </source>
</evidence>
<feature type="transmembrane region" description="Helical" evidence="1">
    <location>
        <begin position="12"/>
        <end position="33"/>
    </location>
</feature>
<dbReference type="EMBL" id="MU839828">
    <property type="protein sequence ID" value="KAK1759510.1"/>
    <property type="molecule type" value="Genomic_DNA"/>
</dbReference>
<reference evidence="2" key="1">
    <citation type="submission" date="2023-06" db="EMBL/GenBank/DDBJ databases">
        <title>Genome-scale phylogeny and comparative genomics of the fungal order Sordariales.</title>
        <authorList>
            <consortium name="Lawrence Berkeley National Laboratory"/>
            <person name="Hensen N."/>
            <person name="Bonometti L."/>
            <person name="Westerberg I."/>
            <person name="Brannstrom I.O."/>
            <person name="Guillou S."/>
            <person name="Cros-Aarteil S."/>
            <person name="Calhoun S."/>
            <person name="Haridas S."/>
            <person name="Kuo A."/>
            <person name="Mondo S."/>
            <person name="Pangilinan J."/>
            <person name="Riley R."/>
            <person name="Labutti K."/>
            <person name="Andreopoulos B."/>
            <person name="Lipzen A."/>
            <person name="Chen C."/>
            <person name="Yanf M."/>
            <person name="Daum C."/>
            <person name="Ng V."/>
            <person name="Clum A."/>
            <person name="Steindorff A."/>
            <person name="Ohm R."/>
            <person name="Martin F."/>
            <person name="Silar P."/>
            <person name="Natvig D."/>
            <person name="Lalanne C."/>
            <person name="Gautier V."/>
            <person name="Ament-Velasquez S.L."/>
            <person name="Kruys A."/>
            <person name="Hutchinson M.I."/>
            <person name="Powell A.J."/>
            <person name="Barry K."/>
            <person name="Miller A.N."/>
            <person name="Grigoriev I.V."/>
            <person name="Debuchy R."/>
            <person name="Gladieux P."/>
            <person name="Thoren M.H."/>
            <person name="Johannesson H."/>
        </authorList>
    </citation>
    <scope>NUCLEOTIDE SEQUENCE</scope>
    <source>
        <strain evidence="2">PSN4</strain>
    </source>
</reference>
<name>A0AAJ0FFW6_9PEZI</name>
<evidence type="ECO:0000313" key="3">
    <source>
        <dbReference type="Proteomes" id="UP001239445"/>
    </source>
</evidence>
<feature type="non-terminal residue" evidence="2">
    <location>
        <position position="278"/>
    </location>
</feature>
<keyword evidence="1" id="KW-0472">Membrane</keyword>
<feature type="transmembrane region" description="Helical" evidence="1">
    <location>
        <begin position="173"/>
        <end position="201"/>
    </location>
</feature>
<comment type="caution">
    <text evidence="2">The sequence shown here is derived from an EMBL/GenBank/DDBJ whole genome shotgun (WGS) entry which is preliminary data.</text>
</comment>
<gene>
    <name evidence="2" type="ORF">QBC47DRAFT_265497</name>
</gene>
<sequence>NATCSSRPEVPFTHFLAGLALWSVLKYLLEAFLQWKAPKVYEDLKLDIRKRYDLYFGTFLGTMYKVVSIVACTMAMLTVSPETDIMGFTRPLTAVEQWCWGCRAVIYIQELPYLTAIPELIIHHLLSIAGMIGILHYSIPRRQMYLFWGTLVSEFVGNTRRIMRFHRPLTPAMYWWFSLAMGATILGFRVTGCIVAMVWIIESGASGPALFVNLAGATIYMFYMLIMTWRELARAKIVMIDKSEPVQLVIAERWWINISGLIVGLGCVFTELSSLFIY</sequence>
<feature type="transmembrane region" description="Helical" evidence="1">
    <location>
        <begin position="120"/>
        <end position="139"/>
    </location>
</feature>
<keyword evidence="3" id="KW-1185">Reference proteome</keyword>
<feature type="transmembrane region" description="Helical" evidence="1">
    <location>
        <begin position="207"/>
        <end position="226"/>
    </location>
</feature>
<feature type="transmembrane region" description="Helical" evidence="1">
    <location>
        <begin position="54"/>
        <end position="77"/>
    </location>
</feature>
<feature type="transmembrane region" description="Helical" evidence="1">
    <location>
        <begin position="254"/>
        <end position="277"/>
    </location>
</feature>
<evidence type="ECO:0000256" key="1">
    <source>
        <dbReference type="SAM" id="Phobius"/>
    </source>
</evidence>
<proteinExistence type="predicted"/>
<feature type="non-terminal residue" evidence="2">
    <location>
        <position position="1"/>
    </location>
</feature>
<accession>A0AAJ0FFW6</accession>
<organism evidence="2 3">
    <name type="scientific">Echria macrotheca</name>
    <dbReference type="NCBI Taxonomy" id="438768"/>
    <lineage>
        <taxon>Eukaryota</taxon>
        <taxon>Fungi</taxon>
        <taxon>Dikarya</taxon>
        <taxon>Ascomycota</taxon>
        <taxon>Pezizomycotina</taxon>
        <taxon>Sordariomycetes</taxon>
        <taxon>Sordariomycetidae</taxon>
        <taxon>Sordariales</taxon>
        <taxon>Schizotheciaceae</taxon>
        <taxon>Echria</taxon>
    </lineage>
</organism>
<keyword evidence="1" id="KW-0812">Transmembrane</keyword>